<protein>
    <recommendedName>
        <fullName evidence="3">Endonuclease/exonuclease/phosphatase domain-containing protein</fullName>
    </recommendedName>
</protein>
<dbReference type="Proteomes" id="UP001293593">
    <property type="component" value="Unassembled WGS sequence"/>
</dbReference>
<dbReference type="SUPFAM" id="SSF56219">
    <property type="entry name" value="DNase I-like"/>
    <property type="match status" value="1"/>
</dbReference>
<dbReference type="AlphaFoldDB" id="A0AAE1JYB6"/>
<dbReference type="EMBL" id="JAWXYG010000004">
    <property type="protein sequence ID" value="KAK4276284.1"/>
    <property type="molecule type" value="Genomic_DNA"/>
</dbReference>
<evidence type="ECO:0000313" key="1">
    <source>
        <dbReference type="EMBL" id="KAK4276284.1"/>
    </source>
</evidence>
<evidence type="ECO:0008006" key="3">
    <source>
        <dbReference type="Google" id="ProtNLM"/>
    </source>
</evidence>
<sequence length="229" mass="25954">MNALIWNSRGTGAQTFTALVRDLKFHYHLNFIAILETRCNNEFSQRKASQLGFPNMELVDCVGYTGGIWCLWDHSITSITLLEHHHQFIHFQVNGAAELQWTLSVVYASPSYAPHLILWDNLSRLAGLVQGSWLTGGGFNGTLLHCERRSSATSCRSVDRDFIRWVDTHDMRDIGFAGPEFTWKRGSSEARLDRVLANDQLCNSFPNASVAHLPFFKSDHRPQTTAYLP</sequence>
<evidence type="ECO:0000313" key="2">
    <source>
        <dbReference type="Proteomes" id="UP001293593"/>
    </source>
</evidence>
<keyword evidence="2" id="KW-1185">Reference proteome</keyword>
<organism evidence="1 2">
    <name type="scientific">Acacia crassicarpa</name>
    <name type="common">northern wattle</name>
    <dbReference type="NCBI Taxonomy" id="499986"/>
    <lineage>
        <taxon>Eukaryota</taxon>
        <taxon>Viridiplantae</taxon>
        <taxon>Streptophyta</taxon>
        <taxon>Embryophyta</taxon>
        <taxon>Tracheophyta</taxon>
        <taxon>Spermatophyta</taxon>
        <taxon>Magnoliopsida</taxon>
        <taxon>eudicotyledons</taxon>
        <taxon>Gunneridae</taxon>
        <taxon>Pentapetalae</taxon>
        <taxon>rosids</taxon>
        <taxon>fabids</taxon>
        <taxon>Fabales</taxon>
        <taxon>Fabaceae</taxon>
        <taxon>Caesalpinioideae</taxon>
        <taxon>mimosoid clade</taxon>
        <taxon>Acacieae</taxon>
        <taxon>Acacia</taxon>
    </lineage>
</organism>
<comment type="caution">
    <text evidence="1">The sequence shown here is derived from an EMBL/GenBank/DDBJ whole genome shotgun (WGS) entry which is preliminary data.</text>
</comment>
<reference evidence="1" key="1">
    <citation type="submission" date="2023-10" db="EMBL/GenBank/DDBJ databases">
        <title>Chromosome-level genome of the transformable northern wattle, Acacia crassicarpa.</title>
        <authorList>
            <person name="Massaro I."/>
            <person name="Sinha N.R."/>
            <person name="Poethig S."/>
            <person name="Leichty A.R."/>
        </authorList>
    </citation>
    <scope>NUCLEOTIDE SEQUENCE</scope>
    <source>
        <strain evidence="1">Acra3RX</strain>
        <tissue evidence="1">Leaf</tissue>
    </source>
</reference>
<dbReference type="PANTHER" id="PTHR35218">
    <property type="entry name" value="RNASE H DOMAIN-CONTAINING PROTEIN"/>
    <property type="match status" value="1"/>
</dbReference>
<dbReference type="Gene3D" id="3.60.10.10">
    <property type="entry name" value="Endonuclease/exonuclease/phosphatase"/>
    <property type="match status" value="1"/>
</dbReference>
<name>A0AAE1JYB6_9FABA</name>
<proteinExistence type="predicted"/>
<dbReference type="PANTHER" id="PTHR35218:SF7">
    <property type="entry name" value="ENDONUCLEASE_EXONUCLEASE_PHOSPHATASE"/>
    <property type="match status" value="1"/>
</dbReference>
<accession>A0AAE1JYB6</accession>
<dbReference type="InterPro" id="IPR036691">
    <property type="entry name" value="Endo/exonu/phosph_ase_sf"/>
</dbReference>
<gene>
    <name evidence="1" type="ORF">QN277_019249</name>
</gene>